<comment type="similarity">
    <text evidence="1">Belongs to the multicopper oxidase family.</text>
</comment>
<dbReference type="PANTHER" id="PTHR48267">
    <property type="entry name" value="CUPREDOXIN SUPERFAMILY PROTEIN"/>
    <property type="match status" value="1"/>
</dbReference>
<evidence type="ECO:0000256" key="2">
    <source>
        <dbReference type="ARBA" id="ARBA00022723"/>
    </source>
</evidence>
<feature type="domain" description="Plastocyanin-like" evidence="5">
    <location>
        <begin position="314"/>
        <end position="422"/>
    </location>
</feature>
<dbReference type="Pfam" id="PF07732">
    <property type="entry name" value="Cu-oxidase_3"/>
    <property type="match status" value="1"/>
</dbReference>
<comment type="caution">
    <text evidence="7">The sequence shown here is derived from an EMBL/GenBank/DDBJ whole genome shotgun (WGS) entry which is preliminary data.</text>
</comment>
<evidence type="ECO:0000256" key="1">
    <source>
        <dbReference type="ARBA" id="ARBA00010609"/>
    </source>
</evidence>
<dbReference type="PANTHER" id="PTHR48267:SF1">
    <property type="entry name" value="BILIRUBIN OXIDASE"/>
    <property type="match status" value="1"/>
</dbReference>
<keyword evidence="8" id="KW-1185">Reference proteome</keyword>
<evidence type="ECO:0000256" key="3">
    <source>
        <dbReference type="ARBA" id="ARBA00023002"/>
    </source>
</evidence>
<reference evidence="8" key="1">
    <citation type="journal article" date="2019" name="Int. J. Syst. Evol. Microbiol.">
        <title>The Global Catalogue of Microorganisms (GCM) 10K type strain sequencing project: providing services to taxonomists for standard genome sequencing and annotation.</title>
        <authorList>
            <consortium name="The Broad Institute Genomics Platform"/>
            <consortium name="The Broad Institute Genome Sequencing Center for Infectious Disease"/>
            <person name="Wu L."/>
            <person name="Ma J."/>
        </authorList>
    </citation>
    <scope>NUCLEOTIDE SEQUENCE [LARGE SCALE GENOMIC DNA]</scope>
    <source>
        <strain evidence="8">JCM 31486</strain>
    </source>
</reference>
<evidence type="ECO:0000259" key="6">
    <source>
        <dbReference type="Pfam" id="PF07732"/>
    </source>
</evidence>
<proteinExistence type="inferred from homology"/>
<protein>
    <submittedName>
        <fullName evidence="7">Multicopper oxidase family protein</fullName>
    </submittedName>
</protein>
<sequence>MNMRTKFTQRLAEIEIVPGTRTQLLTYDGMFPGPTFHFQANRTAVVRMRNQLDVPTSTHLHGGVTPPESDGYPTDLVRPQGTKDYTYPNRQRAATLWYHDHRMDYTAPQVYRGLSGTAIVTDDEDTNLPLPKDDHDIPLHVCDRAFNGDGTLIYPALVPGPGVQDAYGNGVLGDVILVNGAPWPVLEVNASAYRFRILNASNARRYEFALDPGADLVQVGSDVGLLEKPVRHRSLPAAPAERFDVVIDFSAYPVGTEVTLRNTLESGNLGQVMRFKVVRPGKAGFTVPDKLSTVSKPDKEVATRTFDFRAGSDDRMRMWRINGQMFDPNASLATPKLGTVERWRFTSDFHHPVHLHLAHFQVVSRSGRGPAPSDAGWKDTVDVRPYEVVDVLARFDGYRGRYMLHCHNLEHEDMAMMANFDVG</sequence>
<keyword evidence="2" id="KW-0479">Metal-binding</keyword>
<name>A0ABW3M565_9PSEU</name>
<dbReference type="CDD" id="cd13911">
    <property type="entry name" value="CuRO_3_MCO_like_5"/>
    <property type="match status" value="1"/>
</dbReference>
<dbReference type="CDD" id="cd14448">
    <property type="entry name" value="CuRO_2_BOD_CotA_like"/>
    <property type="match status" value="1"/>
</dbReference>
<dbReference type="Gene3D" id="2.60.40.420">
    <property type="entry name" value="Cupredoxins - blue copper proteins"/>
    <property type="match status" value="3"/>
</dbReference>
<keyword evidence="3" id="KW-0560">Oxidoreductase</keyword>
<evidence type="ECO:0000313" key="7">
    <source>
        <dbReference type="EMBL" id="MFD1045663.1"/>
    </source>
</evidence>
<dbReference type="Pfam" id="PF07731">
    <property type="entry name" value="Cu-oxidase_2"/>
    <property type="match status" value="1"/>
</dbReference>
<evidence type="ECO:0000256" key="4">
    <source>
        <dbReference type="SAM" id="MobiDB-lite"/>
    </source>
</evidence>
<evidence type="ECO:0000259" key="5">
    <source>
        <dbReference type="Pfam" id="PF07731"/>
    </source>
</evidence>
<dbReference type="EMBL" id="JBHTIS010000373">
    <property type="protein sequence ID" value="MFD1045663.1"/>
    <property type="molecule type" value="Genomic_DNA"/>
</dbReference>
<feature type="region of interest" description="Disordered" evidence="4">
    <location>
        <begin position="56"/>
        <end position="85"/>
    </location>
</feature>
<dbReference type="SUPFAM" id="SSF49503">
    <property type="entry name" value="Cupredoxins"/>
    <property type="match status" value="3"/>
</dbReference>
<dbReference type="InterPro" id="IPR011706">
    <property type="entry name" value="Cu-oxidase_C"/>
</dbReference>
<feature type="domain" description="Plastocyanin-like" evidence="6">
    <location>
        <begin position="15"/>
        <end position="124"/>
    </location>
</feature>
<dbReference type="PROSITE" id="PS00080">
    <property type="entry name" value="MULTICOPPER_OXIDASE2"/>
    <property type="match status" value="1"/>
</dbReference>
<dbReference type="InterPro" id="IPR045087">
    <property type="entry name" value="Cu-oxidase_fam"/>
</dbReference>
<dbReference type="InterPro" id="IPR002355">
    <property type="entry name" value="Cu_oxidase_Cu_BS"/>
</dbReference>
<dbReference type="Proteomes" id="UP001597045">
    <property type="component" value="Unassembled WGS sequence"/>
</dbReference>
<accession>A0ABW3M565</accession>
<gene>
    <name evidence="7" type="ORF">ACFQ1S_08830</name>
</gene>
<dbReference type="InterPro" id="IPR008972">
    <property type="entry name" value="Cupredoxin"/>
</dbReference>
<dbReference type="InterPro" id="IPR011707">
    <property type="entry name" value="Cu-oxidase-like_N"/>
</dbReference>
<organism evidence="7 8">
    <name type="scientific">Kibdelosporangium lantanae</name>
    <dbReference type="NCBI Taxonomy" id="1497396"/>
    <lineage>
        <taxon>Bacteria</taxon>
        <taxon>Bacillati</taxon>
        <taxon>Actinomycetota</taxon>
        <taxon>Actinomycetes</taxon>
        <taxon>Pseudonocardiales</taxon>
        <taxon>Pseudonocardiaceae</taxon>
        <taxon>Kibdelosporangium</taxon>
    </lineage>
</organism>
<evidence type="ECO:0000313" key="8">
    <source>
        <dbReference type="Proteomes" id="UP001597045"/>
    </source>
</evidence>